<organism evidence="2 3">
    <name type="scientific">Prochlorococcus marinus (strain MIT 9303)</name>
    <dbReference type="NCBI Taxonomy" id="59922"/>
    <lineage>
        <taxon>Bacteria</taxon>
        <taxon>Bacillati</taxon>
        <taxon>Cyanobacteriota</taxon>
        <taxon>Cyanophyceae</taxon>
        <taxon>Synechococcales</taxon>
        <taxon>Prochlorococcaceae</taxon>
        <taxon>Prochlorococcus</taxon>
    </lineage>
</organism>
<accession>A2C7T2</accession>
<evidence type="ECO:0008006" key="4">
    <source>
        <dbReference type="Google" id="ProtNLM"/>
    </source>
</evidence>
<sequence length="132" mass="15184">MGSPLARPRPKKKSAARRQRKQTHPQVMDAVTMASTLQLQEQRREINFSLLALTMKLGLVSLCVVTLVKLSIAYQERLDRHGELVAVLNLESAQLNTLQQRFDRLFTLGGGIRLMDEHDQWIAPNRLRVIWR</sequence>
<dbReference type="Proteomes" id="UP000002274">
    <property type="component" value="Chromosome"/>
</dbReference>
<dbReference type="KEGG" id="pmf:P9303_07911"/>
<gene>
    <name evidence="2" type="ordered locus">P9303_07911</name>
</gene>
<evidence type="ECO:0000256" key="1">
    <source>
        <dbReference type="SAM" id="MobiDB-lite"/>
    </source>
</evidence>
<evidence type="ECO:0000313" key="2">
    <source>
        <dbReference type="EMBL" id="ABM77542.1"/>
    </source>
</evidence>
<feature type="compositionally biased region" description="Basic residues" evidence="1">
    <location>
        <begin position="8"/>
        <end position="23"/>
    </location>
</feature>
<dbReference type="STRING" id="59922.P9303_07911"/>
<proteinExistence type="predicted"/>
<dbReference type="EMBL" id="CP000554">
    <property type="protein sequence ID" value="ABM77542.1"/>
    <property type="molecule type" value="Genomic_DNA"/>
</dbReference>
<evidence type="ECO:0000313" key="3">
    <source>
        <dbReference type="Proteomes" id="UP000002274"/>
    </source>
</evidence>
<dbReference type="AlphaFoldDB" id="A2C7T2"/>
<feature type="region of interest" description="Disordered" evidence="1">
    <location>
        <begin position="1"/>
        <end position="25"/>
    </location>
</feature>
<dbReference type="HOGENOM" id="CLU_151940_0_0_3"/>
<reference evidence="2 3" key="1">
    <citation type="journal article" date="2007" name="PLoS Genet.">
        <title>Patterns and implications of gene gain and loss in the evolution of Prochlorococcus.</title>
        <authorList>
            <person name="Kettler G.C."/>
            <person name="Martiny A.C."/>
            <person name="Huang K."/>
            <person name="Zucker J."/>
            <person name="Coleman M.L."/>
            <person name="Rodrigue S."/>
            <person name="Chen F."/>
            <person name="Lapidus A."/>
            <person name="Ferriera S."/>
            <person name="Johnson J."/>
            <person name="Steglich C."/>
            <person name="Church G.M."/>
            <person name="Richardson P."/>
            <person name="Chisholm S.W."/>
        </authorList>
    </citation>
    <scope>NUCLEOTIDE SEQUENCE [LARGE SCALE GENOMIC DNA]</scope>
    <source>
        <strain evidence="2 3">MIT 9303</strain>
    </source>
</reference>
<dbReference type="RefSeq" id="WP_011825456.1">
    <property type="nucleotide sequence ID" value="NC_008820.1"/>
</dbReference>
<name>A2C7T2_PROM3</name>
<protein>
    <recommendedName>
        <fullName evidence="4">Cell division protein FtsL</fullName>
    </recommendedName>
</protein>